<dbReference type="Gene3D" id="3.40.50.300">
    <property type="entry name" value="P-loop containing nucleotide triphosphate hydrolases"/>
    <property type="match status" value="2"/>
</dbReference>
<dbReference type="GO" id="GO:0003677">
    <property type="term" value="F:DNA binding"/>
    <property type="evidence" value="ECO:0007669"/>
    <property type="project" value="InterPro"/>
</dbReference>
<dbReference type="GO" id="GO:0005829">
    <property type="term" value="C:cytosol"/>
    <property type="evidence" value="ECO:0007669"/>
    <property type="project" value="TreeGrafter"/>
</dbReference>
<reference evidence="1 2" key="1">
    <citation type="submission" date="2013-12" db="EMBL/GenBank/DDBJ databases">
        <authorList>
            <person name="Madinger N."/>
            <person name="Lenaerts A."/>
            <person name="Ordway D."/>
            <person name="DeGroote M.A."/>
            <person name="Parker T."/>
            <person name="Sizemore C."/>
            <person name="Tallon L.J."/>
            <person name="Sadzewicz L.K."/>
            <person name="Sengamalay N."/>
            <person name="Fraser C.M."/>
            <person name="Hine E."/>
            <person name="Shefchek K.A."/>
            <person name="Das S.P."/>
            <person name="Tettelin H."/>
        </authorList>
    </citation>
    <scope>NUCLEOTIDE SEQUENCE [LARGE SCALE GENOMIC DNA]</scope>
    <source>
        <strain evidence="1 2">21</strain>
    </source>
</reference>
<dbReference type="GO" id="GO:0005524">
    <property type="term" value="F:ATP binding"/>
    <property type="evidence" value="ECO:0007669"/>
    <property type="project" value="InterPro"/>
</dbReference>
<gene>
    <name evidence="1" type="ORF">I543_2761</name>
</gene>
<keyword evidence="1" id="KW-0378">Hydrolase</keyword>
<keyword evidence="1" id="KW-0347">Helicase</keyword>
<dbReference type="AlphaFoldDB" id="A0A829Q7T9"/>
<dbReference type="GO" id="GO:0033202">
    <property type="term" value="C:DNA helicase complex"/>
    <property type="evidence" value="ECO:0007669"/>
    <property type="project" value="TreeGrafter"/>
</dbReference>
<comment type="caution">
    <text evidence="1">The sequence shown here is derived from an EMBL/GenBank/DDBJ whole genome shotgun (WGS) entry which is preliminary data.</text>
</comment>
<protein>
    <submittedName>
        <fullName evidence="1">UvrD/REP helicase N-terminal domain protein</fullName>
    </submittedName>
</protein>
<dbReference type="Proteomes" id="UP000020103">
    <property type="component" value="Unassembled WGS sequence"/>
</dbReference>
<dbReference type="GO" id="GO:0000725">
    <property type="term" value="P:recombinational repair"/>
    <property type="evidence" value="ECO:0007669"/>
    <property type="project" value="TreeGrafter"/>
</dbReference>
<dbReference type="PANTHER" id="PTHR11070:SF59">
    <property type="entry name" value="DNA 3'-5' HELICASE"/>
    <property type="match status" value="1"/>
</dbReference>
<evidence type="ECO:0000313" key="1">
    <source>
        <dbReference type="EMBL" id="EUA48759.1"/>
    </source>
</evidence>
<organism evidence="1 2">
    <name type="scientific">Mycobacteroides abscessus 21</name>
    <dbReference type="NCBI Taxonomy" id="1299324"/>
    <lineage>
        <taxon>Bacteria</taxon>
        <taxon>Bacillati</taxon>
        <taxon>Actinomycetota</taxon>
        <taxon>Actinomycetes</taxon>
        <taxon>Mycobacteriales</taxon>
        <taxon>Mycobacteriaceae</taxon>
        <taxon>Mycobacteroides</taxon>
        <taxon>Mycobacteroides abscessus</taxon>
    </lineage>
</organism>
<dbReference type="InterPro" id="IPR027417">
    <property type="entry name" value="P-loop_NTPase"/>
</dbReference>
<dbReference type="EMBL" id="JAOF01000001">
    <property type="protein sequence ID" value="EUA48759.1"/>
    <property type="molecule type" value="Genomic_DNA"/>
</dbReference>
<evidence type="ECO:0000313" key="2">
    <source>
        <dbReference type="Proteomes" id="UP000020103"/>
    </source>
</evidence>
<sequence length="553" mass="60739">MTEPFVPNGKAQRQVVETRADLTVVLGGAGTGKTVCALAAARNHLENPGTAPHDRVLFLSFSRAAVGRLLDRCAGILGAYSDRVDFMTFHALSYSVVHRFSSLLDRPHVQLVNKHCREIRPLEAYEIEYDDLHPLACRILNSCPAAADLIQKRWGLVIVDEFQDTDNEEEALLDIVTRSARRILLGDQQQCIYADFRGADGVRLDRITDACKLAGPDNVVTLPDLSHRDPTGVIPAVARAVMERRFTCPALLDAINDERLQIWRGIDYADEVATIEESIRRLRADDLEVAVFTHHVDVLAKLADGLEDVGVQLEIAGLGDALACAIDSQVAMLKYAVADTDWAEITDTLAIFVISAQRGKKVPQLAWDIVHRTGSSKLQSNLDELRAQLTDSASATQLLAVAAQAHQFLGLPGKLSAWERAGSLLKPLRARAVRQLGSGASTRLVVRNITAAAREASTIELTNSRADHEPHVVQLMNLYQTKGREADATIIVLRGNDFMGKESSPFPHTSRLLYVVFSRARKRIVVLLVGDTFPDPVAPLQRLAHPIPRGFLP</sequence>
<dbReference type="InterPro" id="IPR000212">
    <property type="entry name" value="DNA_helicase_UvrD/REP"/>
</dbReference>
<keyword evidence="1" id="KW-0067">ATP-binding</keyword>
<accession>A0A829Q7T9</accession>
<dbReference type="Pfam" id="PF13245">
    <property type="entry name" value="AAA_19"/>
    <property type="match status" value="1"/>
</dbReference>
<name>A0A829Q7T9_9MYCO</name>
<dbReference type="GO" id="GO:0043138">
    <property type="term" value="F:3'-5' DNA helicase activity"/>
    <property type="evidence" value="ECO:0007669"/>
    <property type="project" value="TreeGrafter"/>
</dbReference>
<keyword evidence="1" id="KW-0547">Nucleotide-binding</keyword>
<dbReference type="SUPFAM" id="SSF52540">
    <property type="entry name" value="P-loop containing nucleoside triphosphate hydrolases"/>
    <property type="match status" value="1"/>
</dbReference>
<dbReference type="PANTHER" id="PTHR11070">
    <property type="entry name" value="UVRD / RECB / PCRA DNA HELICASE FAMILY MEMBER"/>
    <property type="match status" value="1"/>
</dbReference>
<proteinExistence type="predicted"/>